<dbReference type="Pfam" id="PF02782">
    <property type="entry name" value="FGGY_C"/>
    <property type="match status" value="1"/>
</dbReference>
<gene>
    <name evidence="9" type="ORF">BCR33DRAFT_720339</name>
</gene>
<evidence type="ECO:0000256" key="4">
    <source>
        <dbReference type="ARBA" id="ARBA00022777"/>
    </source>
</evidence>
<dbReference type="InterPro" id="IPR043129">
    <property type="entry name" value="ATPase_NBD"/>
</dbReference>
<feature type="domain" description="Carbohydrate kinase FGGY C-terminal" evidence="8">
    <location>
        <begin position="289"/>
        <end position="492"/>
    </location>
</feature>
<dbReference type="InterPro" id="IPR018485">
    <property type="entry name" value="FGGY_C"/>
</dbReference>
<evidence type="ECO:0000313" key="9">
    <source>
        <dbReference type="EMBL" id="ORY39090.1"/>
    </source>
</evidence>
<dbReference type="GO" id="GO:0004856">
    <property type="term" value="F:D-xylulokinase activity"/>
    <property type="evidence" value="ECO:0007669"/>
    <property type="project" value="UniProtKB-UniRule"/>
</dbReference>
<dbReference type="GO" id="GO:0005829">
    <property type="term" value="C:cytosol"/>
    <property type="evidence" value="ECO:0007669"/>
    <property type="project" value="TreeGrafter"/>
</dbReference>
<dbReference type="GO" id="GO:0042732">
    <property type="term" value="P:D-xylose metabolic process"/>
    <property type="evidence" value="ECO:0007669"/>
    <property type="project" value="UniProtKB-UniRule"/>
</dbReference>
<dbReference type="Pfam" id="PF00370">
    <property type="entry name" value="FGGY_N"/>
    <property type="match status" value="1"/>
</dbReference>
<keyword evidence="6" id="KW-0067">ATP-binding</keyword>
<sequence length="569" mass="60764">MYLGIDVSTQSISGVISDSEFAIVATASVSLATLGFGSPFVRNGDEVLAPSRMFAAALEKLLVALVEEEGVDLGEIEAVSGCGQQHGSVFWTKGAEGLLKNLDPNVALAAQLADAFALPLAPIWMDSSSTKWCRALEDHVGGPGPLANLTGSRAYERFTGNQIAKIVELRNPEFSVCERISLISSMIPSLLAGRYIGIDHSDASGMNLLDIKSKQWVPALLAGIAGRSTTGDVIKLLLGPPQVPYMPIGTISNYFVERFGFSPDCKLFPFTGDNPSTLAGLGISAPGDLAISLGTSDTAFAVVEAAHCRPSGGEGHVLVNPVDPSTFIVMLCFKNGSLAREAIRDKCCFPQTWDEFNKVLSQTPPGNLGYLGFFHPDPEITPPTAKPATHVFAPSSKRPITPSPHRVPEDPAVPHKVQVRAVVETHCLRLQHHARFLGVTSINRILVSGGASANDSILQVLANVFNVPVYLVDNPAISTNAAAYGGCLRAAHGLLCADKAEQIIERDGGVVLDEAELAKKSYVPYDPEIALKVVATPQPEYVRVYAGMLERFGSLEKISVELSQNERLW</sequence>
<keyword evidence="6" id="KW-0547">Nucleotide-binding</keyword>
<evidence type="ECO:0000256" key="5">
    <source>
        <dbReference type="ARBA" id="ARBA00048885"/>
    </source>
</evidence>
<keyword evidence="10" id="KW-1185">Reference proteome</keyword>
<keyword evidence="3 6" id="KW-0808">Transferase</keyword>
<dbReference type="GO" id="GO:0005997">
    <property type="term" value="P:xylulose metabolic process"/>
    <property type="evidence" value="ECO:0007669"/>
    <property type="project" value="TreeGrafter"/>
</dbReference>
<reference evidence="9 10" key="1">
    <citation type="submission" date="2016-07" db="EMBL/GenBank/DDBJ databases">
        <title>Pervasive Adenine N6-methylation of Active Genes in Fungi.</title>
        <authorList>
            <consortium name="DOE Joint Genome Institute"/>
            <person name="Mondo S.J."/>
            <person name="Dannebaum R.O."/>
            <person name="Kuo R.C."/>
            <person name="Labutti K."/>
            <person name="Haridas S."/>
            <person name="Kuo A."/>
            <person name="Salamov A."/>
            <person name="Ahrendt S.R."/>
            <person name="Lipzen A."/>
            <person name="Sullivan W."/>
            <person name="Andreopoulos W.B."/>
            <person name="Clum A."/>
            <person name="Lindquist E."/>
            <person name="Daum C."/>
            <person name="Ramamoorthy G.K."/>
            <person name="Gryganskyi A."/>
            <person name="Culley D."/>
            <person name="Magnuson J.K."/>
            <person name="James T.Y."/>
            <person name="O'Malley M.A."/>
            <person name="Stajich J.E."/>
            <person name="Spatafora J.W."/>
            <person name="Visel A."/>
            <person name="Grigoriev I.V."/>
        </authorList>
    </citation>
    <scope>NUCLEOTIDE SEQUENCE [LARGE SCALE GENOMIC DNA]</scope>
    <source>
        <strain evidence="9 10">JEL800</strain>
    </source>
</reference>
<dbReference type="PANTHER" id="PTHR10196:SF57">
    <property type="entry name" value="XYLULOSE KINASE"/>
    <property type="match status" value="1"/>
</dbReference>
<evidence type="ECO:0000256" key="1">
    <source>
        <dbReference type="ARBA" id="ARBA00009156"/>
    </source>
</evidence>
<dbReference type="OrthoDB" id="1728974at2759"/>
<comment type="caution">
    <text evidence="9">The sequence shown here is derived from an EMBL/GenBank/DDBJ whole genome shotgun (WGS) entry which is preliminary data.</text>
</comment>
<dbReference type="SUPFAM" id="SSF53067">
    <property type="entry name" value="Actin-like ATPase domain"/>
    <property type="match status" value="2"/>
</dbReference>
<evidence type="ECO:0000256" key="2">
    <source>
        <dbReference type="ARBA" id="ARBA00022629"/>
    </source>
</evidence>
<dbReference type="PANTHER" id="PTHR10196">
    <property type="entry name" value="SUGAR KINASE"/>
    <property type="match status" value="1"/>
</dbReference>
<protein>
    <recommendedName>
        <fullName evidence="6">Xylulose kinase</fullName>
        <ecNumber evidence="6">2.7.1.17</ecNumber>
    </recommendedName>
</protein>
<feature type="domain" description="Carbohydrate kinase FGGY N-terminal" evidence="7">
    <location>
        <begin position="121"/>
        <end position="222"/>
    </location>
</feature>
<dbReference type="AlphaFoldDB" id="A0A1Y2BWE6"/>
<dbReference type="InterPro" id="IPR018484">
    <property type="entry name" value="FGGY_N"/>
</dbReference>
<proteinExistence type="inferred from homology"/>
<dbReference type="Proteomes" id="UP000193642">
    <property type="component" value="Unassembled WGS sequence"/>
</dbReference>
<dbReference type="EMBL" id="MCGO01000041">
    <property type="protein sequence ID" value="ORY39090.1"/>
    <property type="molecule type" value="Genomic_DNA"/>
</dbReference>
<dbReference type="GO" id="GO:0005524">
    <property type="term" value="F:ATP binding"/>
    <property type="evidence" value="ECO:0007669"/>
    <property type="project" value="UniProtKB-UniRule"/>
</dbReference>
<dbReference type="STRING" id="329046.A0A1Y2BWE6"/>
<organism evidence="9 10">
    <name type="scientific">Rhizoclosmatium globosum</name>
    <dbReference type="NCBI Taxonomy" id="329046"/>
    <lineage>
        <taxon>Eukaryota</taxon>
        <taxon>Fungi</taxon>
        <taxon>Fungi incertae sedis</taxon>
        <taxon>Chytridiomycota</taxon>
        <taxon>Chytridiomycota incertae sedis</taxon>
        <taxon>Chytridiomycetes</taxon>
        <taxon>Chytridiales</taxon>
        <taxon>Chytriomycetaceae</taxon>
        <taxon>Rhizoclosmatium</taxon>
    </lineage>
</organism>
<accession>A0A1Y2BWE6</accession>
<evidence type="ECO:0000256" key="3">
    <source>
        <dbReference type="ARBA" id="ARBA00022679"/>
    </source>
</evidence>
<comment type="function">
    <text evidence="6">Highly specific D-xylulose kinase which participates in the catabolism of xylose. Xylose is a major component of hemicelluloses such as xylan. Most fungi utilize D-xylose via three enzymatic reactions, xylose reductase (XR), xylitol dehydrogenase (XDH), and xylulokinase, to form xylulose 5-phosphate, which enters pentose phosphate pathway.</text>
</comment>
<dbReference type="Gene3D" id="3.30.420.40">
    <property type="match status" value="2"/>
</dbReference>
<evidence type="ECO:0000313" key="10">
    <source>
        <dbReference type="Proteomes" id="UP000193642"/>
    </source>
</evidence>
<dbReference type="CDD" id="cd07776">
    <property type="entry name" value="ASKHA_NBD_FGGY_SpXK-like"/>
    <property type="match status" value="1"/>
</dbReference>
<evidence type="ECO:0000259" key="7">
    <source>
        <dbReference type="Pfam" id="PF00370"/>
    </source>
</evidence>
<keyword evidence="6" id="KW-0119">Carbohydrate metabolism</keyword>
<dbReference type="EC" id="2.7.1.17" evidence="6"/>
<dbReference type="InterPro" id="IPR042024">
    <property type="entry name" value="D-XK_euk"/>
</dbReference>
<comment type="catalytic activity">
    <reaction evidence="5 6">
        <text>D-xylulose + ATP = D-xylulose 5-phosphate + ADP + H(+)</text>
        <dbReference type="Rhea" id="RHEA:10964"/>
        <dbReference type="ChEBI" id="CHEBI:15378"/>
        <dbReference type="ChEBI" id="CHEBI:17140"/>
        <dbReference type="ChEBI" id="CHEBI:30616"/>
        <dbReference type="ChEBI" id="CHEBI:57737"/>
        <dbReference type="ChEBI" id="CHEBI:456216"/>
        <dbReference type="EC" id="2.7.1.17"/>
    </reaction>
</comment>
<keyword evidence="2 6" id="KW-0859">Xylose metabolism</keyword>
<name>A0A1Y2BWE6_9FUNG</name>
<keyword evidence="4 6" id="KW-0418">Kinase</keyword>
<comment type="similarity">
    <text evidence="1 6">Belongs to the FGGY kinase family.</text>
</comment>
<evidence type="ECO:0000259" key="8">
    <source>
        <dbReference type="Pfam" id="PF02782"/>
    </source>
</evidence>
<evidence type="ECO:0000256" key="6">
    <source>
        <dbReference type="RuleBase" id="RU367058"/>
    </source>
</evidence>